<keyword evidence="1" id="KW-0472">Membrane</keyword>
<evidence type="ECO:0000313" key="2">
    <source>
        <dbReference type="EMBL" id="CAJ0794803.1"/>
    </source>
</evidence>
<evidence type="ECO:0000256" key="1">
    <source>
        <dbReference type="SAM" id="Phobius"/>
    </source>
</evidence>
<proteinExistence type="predicted"/>
<feature type="transmembrane region" description="Helical" evidence="1">
    <location>
        <begin position="370"/>
        <end position="396"/>
    </location>
</feature>
<feature type="transmembrane region" description="Helical" evidence="1">
    <location>
        <begin position="42"/>
        <end position="60"/>
    </location>
</feature>
<keyword evidence="1" id="KW-1133">Transmembrane helix</keyword>
<gene>
    <name evidence="2" type="ORF">LMG7141_03000</name>
</gene>
<evidence type="ECO:0000313" key="3">
    <source>
        <dbReference type="Proteomes" id="UP001189616"/>
    </source>
</evidence>
<name>A0ABM9JIX3_9RALS</name>
<protein>
    <recommendedName>
        <fullName evidence="4">Oligosaccharide repeat unit polymerase</fullName>
    </recommendedName>
</protein>
<evidence type="ECO:0008006" key="4">
    <source>
        <dbReference type="Google" id="ProtNLM"/>
    </source>
</evidence>
<feature type="transmembrane region" description="Helical" evidence="1">
    <location>
        <begin position="331"/>
        <end position="350"/>
    </location>
</feature>
<feature type="transmembrane region" description="Helical" evidence="1">
    <location>
        <begin position="201"/>
        <end position="220"/>
    </location>
</feature>
<feature type="transmembrane region" description="Helical" evidence="1">
    <location>
        <begin position="136"/>
        <end position="156"/>
    </location>
</feature>
<reference evidence="2 3" key="1">
    <citation type="submission" date="2023-07" db="EMBL/GenBank/DDBJ databases">
        <authorList>
            <person name="Peeters C."/>
        </authorList>
    </citation>
    <scope>NUCLEOTIDE SEQUENCE [LARGE SCALE GENOMIC DNA]</scope>
    <source>
        <strain evidence="2 3">LMG 7141</strain>
    </source>
</reference>
<dbReference type="EMBL" id="CATYWO010000004">
    <property type="protein sequence ID" value="CAJ0794803.1"/>
    <property type="molecule type" value="Genomic_DNA"/>
</dbReference>
<feature type="transmembrane region" description="Helical" evidence="1">
    <location>
        <begin position="81"/>
        <end position="107"/>
    </location>
</feature>
<keyword evidence="3" id="KW-1185">Reference proteome</keyword>
<accession>A0ABM9JIX3</accession>
<sequence length="419" mass="46172">MLGLLRFRRLYLLPVVGTLVFYAVPSALGMLLRSNGYDAEMLTLSLISMVTYLLTFHFFSRRTAAKEMLRSALLHVSWRHFCLVVLLCYFCMIAYAAATAPGIALIASFQGASLDQIAQLRETFLRTRVGAERALLYWYAINISSLMPLVLSILFLKQAKYRYIVLIAFLFTLALTLEKSLSITALIPLIIIFYNSNRRKFVYLIGAALIAAVMVVSFAARGGLSAQQGDSASTGSAASVPDEYNIFQGSDSQALYVLNRILYIPYASAVDWLRYLDIELKGDPVDGQSIGVIAYLTGRPSLNLEREIFAFEWGQNETQTGSANTVFYIDAYVNFGATGVILYSALLALLVRLCLASRNRAICAGLAVPMIYVCFNSLSAIIFSGGLGILVGLAVLTRFSDSALEWKHTDQFVFGPNPS</sequence>
<organism evidence="2 3">
    <name type="scientific">Ralstonia condita</name>
    <dbReference type="NCBI Taxonomy" id="3058600"/>
    <lineage>
        <taxon>Bacteria</taxon>
        <taxon>Pseudomonadati</taxon>
        <taxon>Pseudomonadota</taxon>
        <taxon>Betaproteobacteria</taxon>
        <taxon>Burkholderiales</taxon>
        <taxon>Burkholderiaceae</taxon>
        <taxon>Ralstonia</taxon>
    </lineage>
</organism>
<feature type="transmembrane region" description="Helical" evidence="1">
    <location>
        <begin position="12"/>
        <end position="30"/>
    </location>
</feature>
<keyword evidence="1" id="KW-0812">Transmembrane</keyword>
<feature type="transmembrane region" description="Helical" evidence="1">
    <location>
        <begin position="163"/>
        <end position="195"/>
    </location>
</feature>
<comment type="caution">
    <text evidence="2">The sequence shown here is derived from an EMBL/GenBank/DDBJ whole genome shotgun (WGS) entry which is preliminary data.</text>
</comment>
<dbReference type="Proteomes" id="UP001189616">
    <property type="component" value="Unassembled WGS sequence"/>
</dbReference>